<accession>A0A9W7G8B9</accession>
<evidence type="ECO:0000256" key="1">
    <source>
        <dbReference type="SAM" id="MobiDB-lite"/>
    </source>
</evidence>
<evidence type="ECO:0000313" key="2">
    <source>
        <dbReference type="EMBL" id="GMI39767.1"/>
    </source>
</evidence>
<dbReference type="Proteomes" id="UP001165065">
    <property type="component" value="Unassembled WGS sequence"/>
</dbReference>
<dbReference type="AlphaFoldDB" id="A0A9W7G8B9"/>
<feature type="compositionally biased region" description="Acidic residues" evidence="1">
    <location>
        <begin position="12"/>
        <end position="30"/>
    </location>
</feature>
<feature type="region of interest" description="Disordered" evidence="1">
    <location>
        <begin position="1"/>
        <end position="30"/>
    </location>
</feature>
<sequence length="97" mass="10939">MFHCSSGIGPDEAAEEDDNGALEEAEEAEAEVEGTRVLVLGLITPWAVDEEEDLDPEFKTFARARLPFDIFINDWVGVIVNLKWSKQFVKRNKKIDS</sequence>
<reference evidence="3" key="1">
    <citation type="journal article" date="2023" name="Commun. Biol.">
        <title>Genome analysis of Parmales, the sister group of diatoms, reveals the evolutionary specialization of diatoms from phago-mixotrophs to photoautotrophs.</title>
        <authorList>
            <person name="Ban H."/>
            <person name="Sato S."/>
            <person name="Yoshikawa S."/>
            <person name="Yamada K."/>
            <person name="Nakamura Y."/>
            <person name="Ichinomiya M."/>
            <person name="Sato N."/>
            <person name="Blanc-Mathieu R."/>
            <person name="Endo H."/>
            <person name="Kuwata A."/>
            <person name="Ogata H."/>
        </authorList>
    </citation>
    <scope>NUCLEOTIDE SEQUENCE [LARGE SCALE GENOMIC DNA]</scope>
</reference>
<name>A0A9W7G8B9_9STRA</name>
<evidence type="ECO:0000313" key="3">
    <source>
        <dbReference type="Proteomes" id="UP001165065"/>
    </source>
</evidence>
<gene>
    <name evidence="2" type="ORF">TrCOL_g3923</name>
</gene>
<comment type="caution">
    <text evidence="2">The sequence shown here is derived from an EMBL/GenBank/DDBJ whole genome shotgun (WGS) entry which is preliminary data.</text>
</comment>
<protein>
    <submittedName>
        <fullName evidence="2">Uncharacterized protein</fullName>
    </submittedName>
</protein>
<organism evidence="2 3">
    <name type="scientific">Triparma columacea</name>
    <dbReference type="NCBI Taxonomy" id="722753"/>
    <lineage>
        <taxon>Eukaryota</taxon>
        <taxon>Sar</taxon>
        <taxon>Stramenopiles</taxon>
        <taxon>Ochrophyta</taxon>
        <taxon>Bolidophyceae</taxon>
        <taxon>Parmales</taxon>
        <taxon>Triparmaceae</taxon>
        <taxon>Triparma</taxon>
    </lineage>
</organism>
<dbReference type="EMBL" id="BRYA01000111">
    <property type="protein sequence ID" value="GMI39767.1"/>
    <property type="molecule type" value="Genomic_DNA"/>
</dbReference>
<keyword evidence="3" id="KW-1185">Reference proteome</keyword>
<proteinExistence type="predicted"/>